<dbReference type="Pfam" id="PF00503">
    <property type="entry name" value="G-alpha"/>
    <property type="match status" value="1"/>
</dbReference>
<evidence type="ECO:0000256" key="1">
    <source>
        <dbReference type="ARBA" id="ARBA00022723"/>
    </source>
</evidence>
<evidence type="ECO:0000256" key="6">
    <source>
        <dbReference type="PIRSR" id="PIRSR601019-2"/>
    </source>
</evidence>
<comment type="caution">
    <text evidence="7">The sequence shown here is derived from an EMBL/GenBank/DDBJ whole genome shotgun (WGS) entry which is preliminary data.</text>
</comment>
<keyword evidence="6" id="KW-0460">Magnesium</keyword>
<dbReference type="GO" id="GO:0005525">
    <property type="term" value="F:GTP binding"/>
    <property type="evidence" value="ECO:0007669"/>
    <property type="project" value="UniProtKB-KW"/>
</dbReference>
<dbReference type="PROSITE" id="PS51882">
    <property type="entry name" value="G_ALPHA"/>
    <property type="match status" value="1"/>
</dbReference>
<dbReference type="GO" id="GO:0007188">
    <property type="term" value="P:adenylate cyclase-modulating G protein-coupled receptor signaling pathway"/>
    <property type="evidence" value="ECO:0007669"/>
    <property type="project" value="TreeGrafter"/>
</dbReference>
<dbReference type="SUPFAM" id="SSF47895">
    <property type="entry name" value="Transducin (alpha subunit), insertion domain"/>
    <property type="match status" value="1"/>
</dbReference>
<dbReference type="InterPro" id="IPR001019">
    <property type="entry name" value="Gprotein_alpha_su"/>
</dbReference>
<dbReference type="InterPro" id="IPR011025">
    <property type="entry name" value="GproteinA_insert"/>
</dbReference>
<keyword evidence="4" id="KW-0807">Transducer</keyword>
<keyword evidence="3 5" id="KW-0342">GTP-binding</keyword>
<dbReference type="SUPFAM" id="SSF52540">
    <property type="entry name" value="P-loop containing nucleoside triphosphate hydrolases"/>
    <property type="match status" value="1"/>
</dbReference>
<dbReference type="GO" id="GO:0005737">
    <property type="term" value="C:cytoplasm"/>
    <property type="evidence" value="ECO:0007669"/>
    <property type="project" value="TreeGrafter"/>
</dbReference>
<feature type="binding site" evidence="6">
    <location>
        <position position="186"/>
    </location>
    <ligand>
        <name>Mg(2+)</name>
        <dbReference type="ChEBI" id="CHEBI:18420"/>
    </ligand>
</feature>
<gene>
    <name evidence="7" type="ORF">M0812_04115</name>
</gene>
<protein>
    <submittedName>
        <fullName evidence="7">G protein alpha i subunit</fullName>
    </submittedName>
</protein>
<evidence type="ECO:0000256" key="5">
    <source>
        <dbReference type="PIRSR" id="PIRSR601019-1"/>
    </source>
</evidence>
<evidence type="ECO:0000256" key="3">
    <source>
        <dbReference type="ARBA" id="ARBA00023134"/>
    </source>
</evidence>
<evidence type="ECO:0000313" key="8">
    <source>
        <dbReference type="Proteomes" id="UP001146793"/>
    </source>
</evidence>
<dbReference type="GO" id="GO:0001664">
    <property type="term" value="F:G protein-coupled receptor binding"/>
    <property type="evidence" value="ECO:0007669"/>
    <property type="project" value="TreeGrafter"/>
</dbReference>
<dbReference type="Gene3D" id="3.40.50.300">
    <property type="entry name" value="P-loop containing nucleotide triphosphate hydrolases"/>
    <property type="match status" value="1"/>
</dbReference>
<dbReference type="GO" id="GO:0031683">
    <property type="term" value="F:G-protein beta/gamma-subunit complex binding"/>
    <property type="evidence" value="ECO:0007669"/>
    <property type="project" value="InterPro"/>
</dbReference>
<organism evidence="7 8">
    <name type="scientific">Anaeramoeba flamelloides</name>
    <dbReference type="NCBI Taxonomy" id="1746091"/>
    <lineage>
        <taxon>Eukaryota</taxon>
        <taxon>Metamonada</taxon>
        <taxon>Anaeramoebidae</taxon>
        <taxon>Anaeramoeba</taxon>
    </lineage>
</organism>
<feature type="binding site" evidence="5">
    <location>
        <begin position="180"/>
        <end position="186"/>
    </location>
    <ligand>
        <name>GTP</name>
        <dbReference type="ChEBI" id="CHEBI:37565"/>
    </ligand>
</feature>
<name>A0AAV8AJF6_9EUKA</name>
<dbReference type="GO" id="GO:0046872">
    <property type="term" value="F:metal ion binding"/>
    <property type="evidence" value="ECO:0007669"/>
    <property type="project" value="UniProtKB-KW"/>
</dbReference>
<accession>A0AAV8AJF6</accession>
<dbReference type="GO" id="GO:0005834">
    <property type="term" value="C:heterotrimeric G-protein complex"/>
    <property type="evidence" value="ECO:0007669"/>
    <property type="project" value="TreeGrafter"/>
</dbReference>
<feature type="binding site" evidence="5">
    <location>
        <begin position="274"/>
        <end position="277"/>
    </location>
    <ligand>
        <name>GTP</name>
        <dbReference type="ChEBI" id="CHEBI:37565"/>
    </ligand>
</feature>
<keyword evidence="2 5" id="KW-0547">Nucleotide-binding</keyword>
<dbReference type="Gene3D" id="1.10.400.10">
    <property type="entry name" value="GI Alpha 1, domain 2-like"/>
    <property type="match status" value="1"/>
</dbReference>
<keyword evidence="1 6" id="KW-0479">Metal-binding</keyword>
<feature type="binding site" evidence="5">
    <location>
        <position position="330"/>
    </location>
    <ligand>
        <name>GTP</name>
        <dbReference type="ChEBI" id="CHEBI:37565"/>
    </ligand>
</feature>
<sequence length="462" mass="55339">MGVAYSSKKKKLHEIKKQKKKNEKIDEQLITKTYSKVNKKELSLLLLGTGESGKSTFLKQMRIINKGGFSNSDYETYRKTIRTNLVLHMKLLFEFSLRMGYEVKPKNQELGNDFLKMLNISQEFSFDKVEYIKCLWQDNGLKMAFENRSQFQIPDTANYFFDKIEEIVDKDYQPTDKDILFCRIPTTGVNQLIFEQDNTIWKIIDVGGQRSERRKWIHQFENVDLLIYIVALSEYDQKLFENFNINRLAESLELFTKISNNNYFENKNCIIFFNKTDLFEEKIKKVSLKQCFPEYNGGLDFEAGKQFIRQKFVDKAENNQRNIFSHFTCATNTKNTIKNFISDHNTIMNKFEINSNWEINDIYKIKDIPTFQEDFLQFFSRQNFNLNEENFILFKKKYKQKERIVFDIKQDKLKINNLLYKLFDKNETLHKIKKINELNYLKLLNQINEEYNKNKNFLENIK</sequence>
<feature type="binding site" evidence="5">
    <location>
        <begin position="51"/>
        <end position="56"/>
    </location>
    <ligand>
        <name>GTP</name>
        <dbReference type="ChEBI" id="CHEBI:37565"/>
    </ligand>
</feature>
<dbReference type="InterPro" id="IPR027417">
    <property type="entry name" value="P-loop_NTPase"/>
</dbReference>
<feature type="binding site" evidence="5">
    <location>
        <begin position="205"/>
        <end position="209"/>
    </location>
    <ligand>
        <name>GTP</name>
        <dbReference type="ChEBI" id="CHEBI:37565"/>
    </ligand>
</feature>
<dbReference type="FunFam" id="3.40.50.300:FF:000692">
    <property type="entry name" value="Guanine nucleotide-binding protein subunit alpha"/>
    <property type="match status" value="1"/>
</dbReference>
<dbReference type="Proteomes" id="UP001146793">
    <property type="component" value="Unassembled WGS sequence"/>
</dbReference>
<dbReference type="GO" id="GO:0003924">
    <property type="term" value="F:GTPase activity"/>
    <property type="evidence" value="ECO:0007669"/>
    <property type="project" value="InterPro"/>
</dbReference>
<dbReference type="CDD" id="cd00066">
    <property type="entry name" value="G-alpha"/>
    <property type="match status" value="1"/>
</dbReference>
<evidence type="ECO:0000313" key="7">
    <source>
        <dbReference type="EMBL" id="KAJ3452349.1"/>
    </source>
</evidence>
<feature type="binding site" evidence="6">
    <location>
        <position position="55"/>
    </location>
    <ligand>
        <name>Mg(2+)</name>
        <dbReference type="ChEBI" id="CHEBI:18420"/>
    </ligand>
</feature>
<dbReference type="SMART" id="SM00275">
    <property type="entry name" value="G_alpha"/>
    <property type="match status" value="1"/>
</dbReference>
<evidence type="ECO:0000256" key="4">
    <source>
        <dbReference type="ARBA" id="ARBA00023224"/>
    </source>
</evidence>
<dbReference type="EMBL" id="JANTQA010000008">
    <property type="protein sequence ID" value="KAJ3452349.1"/>
    <property type="molecule type" value="Genomic_DNA"/>
</dbReference>
<reference evidence="7" key="1">
    <citation type="submission" date="2022-08" db="EMBL/GenBank/DDBJ databases">
        <title>Novel sulphate-reducing endosymbionts in the free-living metamonad Anaeramoeba.</title>
        <authorList>
            <person name="Jerlstrom-Hultqvist J."/>
            <person name="Cepicka I."/>
            <person name="Gallot-Lavallee L."/>
            <person name="Salas-Leiva D."/>
            <person name="Curtis B.A."/>
            <person name="Zahonova K."/>
            <person name="Pipaliya S."/>
            <person name="Dacks J."/>
            <person name="Roger A.J."/>
        </authorList>
    </citation>
    <scope>NUCLEOTIDE SEQUENCE</scope>
    <source>
        <strain evidence="7">Busselton2</strain>
    </source>
</reference>
<dbReference type="PANTHER" id="PTHR10218:SF302">
    <property type="entry name" value="GUANINE NUCLEOTIDE-BINDING PROTEIN ALPHA-5 SUBUNIT"/>
    <property type="match status" value="1"/>
</dbReference>
<proteinExistence type="predicted"/>
<evidence type="ECO:0000256" key="2">
    <source>
        <dbReference type="ARBA" id="ARBA00022741"/>
    </source>
</evidence>
<dbReference type="PANTHER" id="PTHR10218">
    <property type="entry name" value="GTP-BINDING PROTEIN ALPHA SUBUNIT"/>
    <property type="match status" value="1"/>
</dbReference>
<dbReference type="AlphaFoldDB" id="A0AAV8AJF6"/>
<dbReference type="PRINTS" id="PR00318">
    <property type="entry name" value="GPROTEINA"/>
</dbReference>